<proteinExistence type="predicted"/>
<dbReference type="Proteomes" id="UP001139451">
    <property type="component" value="Unassembled WGS sequence"/>
</dbReference>
<evidence type="ECO:0000313" key="2">
    <source>
        <dbReference type="EMBL" id="MCP3729542.1"/>
    </source>
</evidence>
<reference evidence="2" key="1">
    <citation type="submission" date="2022-05" db="EMBL/GenBank/DDBJ databases">
        <title>Sphingomonas sp. strain MG17 Genome sequencing and assembly.</title>
        <authorList>
            <person name="Kim I."/>
        </authorList>
    </citation>
    <scope>NUCLEOTIDE SEQUENCE</scope>
    <source>
        <strain evidence="2">MG17</strain>
    </source>
</reference>
<dbReference type="AlphaFoldDB" id="A0A9X2HGL6"/>
<keyword evidence="1" id="KW-0732">Signal</keyword>
<evidence type="ECO:0000256" key="1">
    <source>
        <dbReference type="SAM" id="SignalP"/>
    </source>
</evidence>
<accession>A0A9X2HGL6</accession>
<keyword evidence="3" id="KW-1185">Reference proteome</keyword>
<name>A0A9X2HGL6_9SPHN</name>
<feature type="chain" id="PRO_5040952925" evidence="1">
    <location>
        <begin position="26"/>
        <end position="145"/>
    </location>
</feature>
<sequence length="145" mass="14634">MVRAIKTGALAAAALSSFVAVNASANSPVLNVGSGRFTLTITGFVPVICRANVGATSVPAAAGEVSLGTLEEFCNNPNGYEIYADHSAALAEGSLIVAGQKVELSDSGSTLIRKTDRAGIANSGVTLEVPQGVSSAQISFRIVPL</sequence>
<organism evidence="2 3">
    <name type="scientific">Sphingomonas tagetis</name>
    <dbReference type="NCBI Taxonomy" id="2949092"/>
    <lineage>
        <taxon>Bacteria</taxon>
        <taxon>Pseudomonadati</taxon>
        <taxon>Pseudomonadota</taxon>
        <taxon>Alphaproteobacteria</taxon>
        <taxon>Sphingomonadales</taxon>
        <taxon>Sphingomonadaceae</taxon>
        <taxon>Sphingomonas</taxon>
    </lineage>
</organism>
<protein>
    <submittedName>
        <fullName evidence="2">Uncharacterized protein</fullName>
    </submittedName>
</protein>
<evidence type="ECO:0000313" key="3">
    <source>
        <dbReference type="Proteomes" id="UP001139451"/>
    </source>
</evidence>
<gene>
    <name evidence="2" type="ORF">M9978_03795</name>
</gene>
<dbReference type="RefSeq" id="WP_254291527.1">
    <property type="nucleotide sequence ID" value="NZ_JAMLDX010000002.1"/>
</dbReference>
<dbReference type="EMBL" id="JAMLDX010000002">
    <property type="protein sequence ID" value="MCP3729542.1"/>
    <property type="molecule type" value="Genomic_DNA"/>
</dbReference>
<comment type="caution">
    <text evidence="2">The sequence shown here is derived from an EMBL/GenBank/DDBJ whole genome shotgun (WGS) entry which is preliminary data.</text>
</comment>
<feature type="signal peptide" evidence="1">
    <location>
        <begin position="1"/>
        <end position="25"/>
    </location>
</feature>